<evidence type="ECO:0000313" key="1">
    <source>
        <dbReference type="EMBL" id="MFC3142895.1"/>
    </source>
</evidence>
<keyword evidence="2" id="KW-1185">Reference proteome</keyword>
<reference evidence="2" key="1">
    <citation type="journal article" date="2019" name="Int. J. Syst. Evol. Microbiol.">
        <title>The Global Catalogue of Microorganisms (GCM) 10K type strain sequencing project: providing services to taxonomists for standard genome sequencing and annotation.</title>
        <authorList>
            <consortium name="The Broad Institute Genomics Platform"/>
            <consortium name="The Broad Institute Genome Sequencing Center for Infectious Disease"/>
            <person name="Wu L."/>
            <person name="Ma J."/>
        </authorList>
    </citation>
    <scope>NUCLEOTIDE SEQUENCE [LARGE SCALE GENOMIC DNA]</scope>
    <source>
        <strain evidence="2">KCTC 52366</strain>
    </source>
</reference>
<sequence>MSHVPHELTAEFPEFADRIRQLKQDNAHFARLLEEYGEVNNTVHNAETNVAPMEELAEMELRKRRMALKDELYRILVAPAEIG</sequence>
<protein>
    <submittedName>
        <fullName evidence="1">YdcH family protein</fullName>
    </submittedName>
</protein>
<evidence type="ECO:0000313" key="2">
    <source>
        <dbReference type="Proteomes" id="UP001595632"/>
    </source>
</evidence>
<accession>A0ABV7GS96</accession>
<name>A0ABV7GS96_9RHOB</name>
<proteinExistence type="predicted"/>
<dbReference type="InterPro" id="IPR038444">
    <property type="entry name" value="DUF465_sf"/>
</dbReference>
<gene>
    <name evidence="1" type="ORF">ACFOGP_09255</name>
</gene>
<dbReference type="Pfam" id="PF04325">
    <property type="entry name" value="DUF465"/>
    <property type="match status" value="1"/>
</dbReference>
<dbReference type="Gene3D" id="6.10.280.50">
    <property type="match status" value="1"/>
</dbReference>
<comment type="caution">
    <text evidence="1">The sequence shown here is derived from an EMBL/GenBank/DDBJ whole genome shotgun (WGS) entry which is preliminary data.</text>
</comment>
<dbReference type="InterPro" id="IPR007420">
    <property type="entry name" value="DUF465"/>
</dbReference>
<dbReference type="RefSeq" id="WP_275632876.1">
    <property type="nucleotide sequence ID" value="NZ_JARGYD010000004.1"/>
</dbReference>
<organism evidence="1 2">
    <name type="scientific">Psychromarinibacter halotolerans</name>
    <dbReference type="NCBI Taxonomy" id="1775175"/>
    <lineage>
        <taxon>Bacteria</taxon>
        <taxon>Pseudomonadati</taxon>
        <taxon>Pseudomonadota</taxon>
        <taxon>Alphaproteobacteria</taxon>
        <taxon>Rhodobacterales</taxon>
        <taxon>Paracoccaceae</taxon>
        <taxon>Psychromarinibacter</taxon>
    </lineage>
</organism>
<dbReference type="Proteomes" id="UP001595632">
    <property type="component" value="Unassembled WGS sequence"/>
</dbReference>
<dbReference type="EMBL" id="JBHRTB010000010">
    <property type="protein sequence ID" value="MFC3142895.1"/>
    <property type="molecule type" value="Genomic_DNA"/>
</dbReference>